<feature type="transmembrane region" description="Helical" evidence="1">
    <location>
        <begin position="67"/>
        <end position="88"/>
    </location>
</feature>
<feature type="transmembrane region" description="Helical" evidence="1">
    <location>
        <begin position="266"/>
        <end position="286"/>
    </location>
</feature>
<organism evidence="2 3">
    <name type="scientific">Leptospira levettii</name>
    <dbReference type="NCBI Taxonomy" id="2023178"/>
    <lineage>
        <taxon>Bacteria</taxon>
        <taxon>Pseudomonadati</taxon>
        <taxon>Spirochaetota</taxon>
        <taxon>Spirochaetia</taxon>
        <taxon>Leptospirales</taxon>
        <taxon>Leptospiraceae</taxon>
        <taxon>Leptospira</taxon>
    </lineage>
</organism>
<sequence>MVYLFFLFSLVTSFLFVSPKHLHAPFQKGVSLFLILLFLFHYWKRKKEFQLDRSSQSGMAWLNQTKVLPYLVGVSGFCFLITSSFHAYELTQYFAESFLFHDADYIGISDVLLSFVKGNGFQSHYYNENVNGSYLNHHFAPGMGFLSPFVKWIPDRYGLAVGVFLCYQLTTILWLTWAYVVSQKNNQFIDLKFLVIWVVLTNQLYLYRIGSSYHFEILVVLFGCFFFYQWEKCKTLLLEGGTKFTKHLFLLGLFLILFLLQKEDIGFYLCLFFLPVFLTSLHQVYLTKRDNRSLVPLARLHAFCLFSVLLVTVLYLGFVFFLFPIFDGSHSTLGWSQVLRQEYHSAFKQVTGISKSIQIYWELLLSMGLGFVQLVPELLGISLIYLTHVISTRPWHHEVYSYYSYSLLPFLLYSGILWLKSKKRISLPFVYLILACLFWKNSMDQNFPLEAKTNTNWYDPKVQSEVSEDLPYANGILQSEASKVSRNTGNQSKEQIVFSQYNLSFYIQDKVTLYPLEQLHNAKVICDKTKSCYVVLAPELTNTTIWPKERILDTFAESKPFKLQKIWKGKQIEVWALAE</sequence>
<protein>
    <submittedName>
        <fullName evidence="2">DUF2079 domain-containing protein</fullName>
    </submittedName>
</protein>
<accession>A0A5F2DB19</accession>
<keyword evidence="1" id="KW-0472">Membrane</keyword>
<reference evidence="2" key="1">
    <citation type="submission" date="2022-06" db="EMBL/GenBank/DDBJ databases">
        <title>Leptospira isolates from biofilms formed at urban environments.</title>
        <authorList>
            <person name="Ribeiro P.S."/>
            <person name="Sousa T."/>
            <person name="Carvalho N."/>
            <person name="Aburjaile F."/>
            <person name="Neves F."/>
            <person name="Oliveira D."/>
            <person name="Blanco L."/>
            <person name="Lima J."/>
            <person name="Costa F."/>
            <person name="Brenig B."/>
            <person name="Soares S."/>
            <person name="Ramos R."/>
            <person name="Goes-Neto A."/>
            <person name="Matiuzzi M."/>
            <person name="Azevedo V."/>
            <person name="Ristow P."/>
        </authorList>
    </citation>
    <scope>NUCLEOTIDE SEQUENCE</scope>
    <source>
        <strain evidence="2">VSF7</strain>
    </source>
</reference>
<dbReference type="AlphaFoldDB" id="A0A5F2DB19"/>
<comment type="caution">
    <text evidence="2">The sequence shown here is derived from an EMBL/GenBank/DDBJ whole genome shotgun (WGS) entry which is preliminary data.</text>
</comment>
<feature type="transmembrane region" description="Helical" evidence="1">
    <location>
        <begin position="29"/>
        <end position="46"/>
    </location>
</feature>
<feature type="transmembrane region" description="Helical" evidence="1">
    <location>
        <begin position="399"/>
        <end position="419"/>
    </location>
</feature>
<keyword evidence="1" id="KW-1133">Transmembrane helix</keyword>
<feature type="transmembrane region" description="Helical" evidence="1">
    <location>
        <begin position="213"/>
        <end position="230"/>
    </location>
</feature>
<feature type="transmembrane region" description="Helical" evidence="1">
    <location>
        <begin position="188"/>
        <end position="207"/>
    </location>
</feature>
<proteinExistence type="predicted"/>
<feature type="transmembrane region" description="Helical" evidence="1">
    <location>
        <begin position="242"/>
        <end position="260"/>
    </location>
</feature>
<evidence type="ECO:0000313" key="2">
    <source>
        <dbReference type="EMBL" id="MCW7514874.1"/>
    </source>
</evidence>
<feature type="transmembrane region" description="Helical" evidence="1">
    <location>
        <begin position="363"/>
        <end position="387"/>
    </location>
</feature>
<name>A0A5F2DB19_9LEPT</name>
<gene>
    <name evidence="2" type="ORF">ND810_06875</name>
</gene>
<dbReference type="Proteomes" id="UP001209694">
    <property type="component" value="Unassembled WGS sequence"/>
</dbReference>
<dbReference type="EMBL" id="JAMQQD010000002">
    <property type="protein sequence ID" value="MCW7514874.1"/>
    <property type="molecule type" value="Genomic_DNA"/>
</dbReference>
<evidence type="ECO:0000313" key="3">
    <source>
        <dbReference type="Proteomes" id="UP001209694"/>
    </source>
</evidence>
<feature type="transmembrane region" description="Helical" evidence="1">
    <location>
        <begin position="157"/>
        <end position="181"/>
    </location>
</feature>
<evidence type="ECO:0000256" key="1">
    <source>
        <dbReference type="SAM" id="Phobius"/>
    </source>
</evidence>
<feature type="transmembrane region" description="Helical" evidence="1">
    <location>
        <begin position="298"/>
        <end position="326"/>
    </location>
</feature>
<keyword evidence="1" id="KW-0812">Transmembrane</keyword>